<dbReference type="InterPro" id="IPR029044">
    <property type="entry name" value="Nucleotide-diphossugar_trans"/>
</dbReference>
<keyword evidence="3" id="KW-1185">Reference proteome</keyword>
<dbReference type="Gene3D" id="3.90.550.10">
    <property type="entry name" value="Spore Coat Polysaccharide Biosynthesis Protein SpsA, Chain A"/>
    <property type="match status" value="1"/>
</dbReference>
<dbReference type="AlphaFoldDB" id="A0A3N5C157"/>
<sequence>MADRISLCLIVKDEAAYLARAIESSRAAADEIIVVDTGSRDDSPAIAHRLGAKVFHFRWRGDFSAARNFALEQAAGEWILFLDADEEFAGEDAQKLREIVATTDAAGYFFKIVNFYNVGNRVEQAPDVVFRFFRNHPDHRYEGRVHEQIIPAILRRNPEARFAIREDITLFHHGYLEANLAAKRKRERNLQLMEREAARFPDDPVVNFHLGVEYFRQGDYPRATQAFLRAAAGSSPGVVYGPKLLKYLVQSLYLAGEKNEALRIATNGLAVYPDHPYLHFARGVLLFERRDYAAAQEAFLQARAHRQCPAYYAVEEAVTGYQTLFYLGRCAEERGDLEEALAHYLVAVRENTEFVPAVARIVHILNPREYPEDTVESLKRVFDLSAPRARRILAEIFLAEGAAELARRFLQAEG</sequence>
<protein>
    <submittedName>
        <fullName evidence="2">Tetratricopeptide repeat protein</fullName>
    </submittedName>
</protein>
<evidence type="ECO:0000259" key="1">
    <source>
        <dbReference type="Pfam" id="PF00535"/>
    </source>
</evidence>
<dbReference type="PANTHER" id="PTHR43630:SF2">
    <property type="entry name" value="GLYCOSYLTRANSFERASE"/>
    <property type="match status" value="1"/>
</dbReference>
<name>A0A3N5C157_9THEO</name>
<accession>A0A3N5C157</accession>
<dbReference type="CDD" id="cd02511">
    <property type="entry name" value="Beta4Glucosyltransferase"/>
    <property type="match status" value="1"/>
</dbReference>
<dbReference type="InterPro" id="IPR001173">
    <property type="entry name" value="Glyco_trans_2-like"/>
</dbReference>
<comment type="caution">
    <text evidence="2">The sequence shown here is derived from an EMBL/GenBank/DDBJ whole genome shotgun (WGS) entry which is preliminary data.</text>
</comment>
<dbReference type="InterPro" id="IPR011990">
    <property type="entry name" value="TPR-like_helical_dom_sf"/>
</dbReference>
<reference evidence="2 3" key="1">
    <citation type="submission" date="2018-11" db="EMBL/GenBank/DDBJ databases">
        <title>Genomic Encyclopedia of Type Strains, Phase IV (KMG-IV): sequencing the most valuable type-strain genomes for metagenomic binning, comparative biology and taxonomic classification.</title>
        <authorList>
            <person name="Goeker M."/>
        </authorList>
    </citation>
    <scope>NUCLEOTIDE SEQUENCE [LARGE SCALE GENOMIC DNA]</scope>
    <source>
        <strain evidence="2 3">DSM 102936</strain>
    </source>
</reference>
<gene>
    <name evidence="2" type="ORF">EDD75_0717</name>
</gene>
<dbReference type="Pfam" id="PF13432">
    <property type="entry name" value="TPR_16"/>
    <property type="match status" value="3"/>
</dbReference>
<dbReference type="RefSeq" id="WP_123928074.1">
    <property type="nucleotide sequence ID" value="NZ_RKRE01000001.1"/>
</dbReference>
<dbReference type="SUPFAM" id="SSF48452">
    <property type="entry name" value="TPR-like"/>
    <property type="match status" value="1"/>
</dbReference>
<dbReference type="InterPro" id="IPR019734">
    <property type="entry name" value="TPR_rpt"/>
</dbReference>
<dbReference type="OrthoDB" id="9815923at2"/>
<dbReference type="PANTHER" id="PTHR43630">
    <property type="entry name" value="POLY-BETA-1,6-N-ACETYL-D-GLUCOSAMINE SYNTHASE"/>
    <property type="match status" value="1"/>
</dbReference>
<dbReference type="Pfam" id="PF00535">
    <property type="entry name" value="Glycos_transf_2"/>
    <property type="match status" value="1"/>
</dbReference>
<evidence type="ECO:0000313" key="3">
    <source>
        <dbReference type="Proteomes" id="UP000282654"/>
    </source>
</evidence>
<feature type="domain" description="Glycosyltransferase 2-like" evidence="1">
    <location>
        <begin position="6"/>
        <end position="133"/>
    </location>
</feature>
<dbReference type="Gene3D" id="1.25.40.10">
    <property type="entry name" value="Tetratricopeptide repeat domain"/>
    <property type="match status" value="2"/>
</dbReference>
<dbReference type="SUPFAM" id="SSF53448">
    <property type="entry name" value="Nucleotide-diphospho-sugar transferases"/>
    <property type="match status" value="1"/>
</dbReference>
<dbReference type="SMART" id="SM00028">
    <property type="entry name" value="TPR"/>
    <property type="match status" value="4"/>
</dbReference>
<proteinExistence type="predicted"/>
<dbReference type="Proteomes" id="UP000282654">
    <property type="component" value="Unassembled WGS sequence"/>
</dbReference>
<evidence type="ECO:0000313" key="2">
    <source>
        <dbReference type="EMBL" id="RPF49891.1"/>
    </source>
</evidence>
<dbReference type="EMBL" id="RKRE01000001">
    <property type="protein sequence ID" value="RPF49891.1"/>
    <property type="molecule type" value="Genomic_DNA"/>
</dbReference>
<organism evidence="2 3">
    <name type="scientific">Thermodesulfitimonas autotrophica</name>
    <dbReference type="NCBI Taxonomy" id="1894989"/>
    <lineage>
        <taxon>Bacteria</taxon>
        <taxon>Bacillati</taxon>
        <taxon>Bacillota</taxon>
        <taxon>Clostridia</taxon>
        <taxon>Thermoanaerobacterales</taxon>
        <taxon>Thermoanaerobacteraceae</taxon>
        <taxon>Thermodesulfitimonas</taxon>
    </lineage>
</organism>